<dbReference type="InterPro" id="IPR001789">
    <property type="entry name" value="Sig_transdc_resp-reg_receiver"/>
</dbReference>
<protein>
    <submittedName>
        <fullName evidence="4">Response regulator</fullName>
    </submittedName>
</protein>
<dbReference type="Pfam" id="PF00072">
    <property type="entry name" value="Response_reg"/>
    <property type="match status" value="1"/>
</dbReference>
<evidence type="ECO:0000256" key="1">
    <source>
        <dbReference type="ARBA" id="ARBA00022553"/>
    </source>
</evidence>
<dbReference type="PROSITE" id="PS50110">
    <property type="entry name" value="RESPONSE_REGULATORY"/>
    <property type="match status" value="1"/>
</dbReference>
<dbReference type="InterPro" id="IPR050595">
    <property type="entry name" value="Bact_response_regulator"/>
</dbReference>
<proteinExistence type="predicted"/>
<dbReference type="InterPro" id="IPR011006">
    <property type="entry name" value="CheY-like_superfamily"/>
</dbReference>
<dbReference type="SMART" id="SM00448">
    <property type="entry name" value="REC"/>
    <property type="match status" value="1"/>
</dbReference>
<dbReference type="CDD" id="cd17552">
    <property type="entry name" value="REC_RR468-like"/>
    <property type="match status" value="1"/>
</dbReference>
<dbReference type="SUPFAM" id="SSF52172">
    <property type="entry name" value="CheY-like"/>
    <property type="match status" value="1"/>
</dbReference>
<dbReference type="PANTHER" id="PTHR44591">
    <property type="entry name" value="STRESS RESPONSE REGULATOR PROTEIN 1"/>
    <property type="match status" value="1"/>
</dbReference>
<organism evidence="4 5">
    <name type="scientific">Tumidithrix elongata BACA0141</name>
    <dbReference type="NCBI Taxonomy" id="2716417"/>
    <lineage>
        <taxon>Bacteria</taxon>
        <taxon>Bacillati</taxon>
        <taxon>Cyanobacteriota</taxon>
        <taxon>Cyanophyceae</taxon>
        <taxon>Pseudanabaenales</taxon>
        <taxon>Pseudanabaenaceae</taxon>
        <taxon>Tumidithrix</taxon>
        <taxon>Tumidithrix elongata</taxon>
    </lineage>
</organism>
<dbReference type="Proteomes" id="UP001333818">
    <property type="component" value="Unassembled WGS sequence"/>
</dbReference>
<evidence type="ECO:0000259" key="3">
    <source>
        <dbReference type="PROSITE" id="PS50110"/>
    </source>
</evidence>
<evidence type="ECO:0000313" key="4">
    <source>
        <dbReference type="EMBL" id="MEE3718936.1"/>
    </source>
</evidence>
<keyword evidence="1 2" id="KW-0597">Phosphoprotein</keyword>
<dbReference type="AlphaFoldDB" id="A0AAW9Q7L6"/>
<feature type="modified residue" description="4-aspartylphosphate" evidence="2">
    <location>
        <position position="67"/>
    </location>
</feature>
<evidence type="ECO:0000313" key="5">
    <source>
        <dbReference type="Proteomes" id="UP001333818"/>
    </source>
</evidence>
<dbReference type="Gene3D" id="3.40.50.2300">
    <property type="match status" value="1"/>
</dbReference>
<dbReference type="GO" id="GO:0000160">
    <property type="term" value="P:phosphorelay signal transduction system"/>
    <property type="evidence" value="ECO:0007669"/>
    <property type="project" value="InterPro"/>
</dbReference>
<sequence>MNCWLYFQQWLAMMAKLILVVDDEERIREVVRACLVKLAKWKAITAASGLEAIQKAVSDRPDAILLDVSMPGMDGLETLQQLQSNPLTASIPVIFLTAKVQPNEQLQYKHLGVEGLIIKPFDPLQIAKDVDRLLGWSQL</sequence>
<feature type="domain" description="Response regulatory" evidence="3">
    <location>
        <begin position="17"/>
        <end position="134"/>
    </location>
</feature>
<keyword evidence="5" id="KW-1185">Reference proteome</keyword>
<dbReference type="EMBL" id="JAZBJZ010000101">
    <property type="protein sequence ID" value="MEE3718936.1"/>
    <property type="molecule type" value="Genomic_DNA"/>
</dbReference>
<gene>
    <name evidence="4" type="ORF">V2H45_19510</name>
</gene>
<dbReference type="PANTHER" id="PTHR44591:SF22">
    <property type="entry name" value="CHEY SUBFAMILY"/>
    <property type="match status" value="1"/>
</dbReference>
<reference evidence="4" key="1">
    <citation type="submission" date="2024-01" db="EMBL/GenBank/DDBJ databases">
        <title>Bank of Algae and Cyanobacteria of the Azores (BACA) strain genomes.</title>
        <authorList>
            <person name="Luz R."/>
            <person name="Cordeiro R."/>
            <person name="Fonseca A."/>
            <person name="Goncalves V."/>
        </authorList>
    </citation>
    <scope>NUCLEOTIDE SEQUENCE</scope>
    <source>
        <strain evidence="4">BACA0141</strain>
    </source>
</reference>
<comment type="caution">
    <text evidence="4">The sequence shown here is derived from an EMBL/GenBank/DDBJ whole genome shotgun (WGS) entry which is preliminary data.</text>
</comment>
<evidence type="ECO:0000256" key="2">
    <source>
        <dbReference type="PROSITE-ProRule" id="PRU00169"/>
    </source>
</evidence>
<name>A0AAW9Q7L6_9CYAN</name>
<accession>A0AAW9Q7L6</accession>